<evidence type="ECO:0000313" key="1">
    <source>
        <dbReference type="EMBL" id="KAJ6637168.1"/>
    </source>
</evidence>
<gene>
    <name evidence="1" type="ORF">Bhyg_09896</name>
</gene>
<keyword evidence="2" id="KW-1185">Reference proteome</keyword>
<name>A0A9Q0RYP2_9DIPT</name>
<comment type="caution">
    <text evidence="1">The sequence shown here is derived from an EMBL/GenBank/DDBJ whole genome shotgun (WGS) entry which is preliminary data.</text>
</comment>
<dbReference type="EMBL" id="WJQU01000003">
    <property type="protein sequence ID" value="KAJ6637168.1"/>
    <property type="molecule type" value="Genomic_DNA"/>
</dbReference>
<reference evidence="1" key="1">
    <citation type="submission" date="2022-07" db="EMBL/GenBank/DDBJ databases">
        <authorList>
            <person name="Trinca V."/>
            <person name="Uliana J.V.C."/>
            <person name="Torres T.T."/>
            <person name="Ward R.J."/>
            <person name="Monesi N."/>
        </authorList>
    </citation>
    <scope>NUCLEOTIDE SEQUENCE</scope>
    <source>
        <strain evidence="1">HSMRA1968</strain>
        <tissue evidence="1">Whole embryos</tissue>
    </source>
</reference>
<sequence length="78" mass="8882">MKSHKKINQFTIMKPWDLPNRSDALYVYDLHNLEFLKNCTYKTKQKANPVHVGEKSVKKESASITTANGLFGANKSLN</sequence>
<accession>A0A9Q0RYP2</accession>
<dbReference type="Proteomes" id="UP001151699">
    <property type="component" value="Chromosome X"/>
</dbReference>
<organism evidence="1 2">
    <name type="scientific">Pseudolycoriella hygida</name>
    <dbReference type="NCBI Taxonomy" id="35572"/>
    <lineage>
        <taxon>Eukaryota</taxon>
        <taxon>Metazoa</taxon>
        <taxon>Ecdysozoa</taxon>
        <taxon>Arthropoda</taxon>
        <taxon>Hexapoda</taxon>
        <taxon>Insecta</taxon>
        <taxon>Pterygota</taxon>
        <taxon>Neoptera</taxon>
        <taxon>Endopterygota</taxon>
        <taxon>Diptera</taxon>
        <taxon>Nematocera</taxon>
        <taxon>Sciaroidea</taxon>
        <taxon>Sciaridae</taxon>
        <taxon>Pseudolycoriella</taxon>
    </lineage>
</organism>
<protein>
    <submittedName>
        <fullName evidence="1">Uncharacterized protein</fullName>
    </submittedName>
</protein>
<proteinExistence type="predicted"/>
<evidence type="ECO:0000313" key="2">
    <source>
        <dbReference type="Proteomes" id="UP001151699"/>
    </source>
</evidence>
<dbReference type="AlphaFoldDB" id="A0A9Q0RYP2"/>